<proteinExistence type="predicted"/>
<feature type="compositionally biased region" description="Low complexity" evidence="1">
    <location>
        <begin position="19"/>
        <end position="36"/>
    </location>
</feature>
<name>A0AAV5VE49_9BILA</name>
<evidence type="ECO:0000256" key="1">
    <source>
        <dbReference type="SAM" id="MobiDB-lite"/>
    </source>
</evidence>
<keyword evidence="3" id="KW-1185">Reference proteome</keyword>
<comment type="caution">
    <text evidence="2">The sequence shown here is derived from an EMBL/GenBank/DDBJ whole genome shotgun (WGS) entry which is preliminary data.</text>
</comment>
<evidence type="ECO:0000313" key="3">
    <source>
        <dbReference type="Proteomes" id="UP001432322"/>
    </source>
</evidence>
<feature type="non-terminal residue" evidence="2">
    <location>
        <position position="1"/>
    </location>
</feature>
<feature type="non-terminal residue" evidence="2">
    <location>
        <position position="77"/>
    </location>
</feature>
<dbReference type="Proteomes" id="UP001432322">
    <property type="component" value="Unassembled WGS sequence"/>
</dbReference>
<organism evidence="2 3">
    <name type="scientific">Pristionchus fissidentatus</name>
    <dbReference type="NCBI Taxonomy" id="1538716"/>
    <lineage>
        <taxon>Eukaryota</taxon>
        <taxon>Metazoa</taxon>
        <taxon>Ecdysozoa</taxon>
        <taxon>Nematoda</taxon>
        <taxon>Chromadorea</taxon>
        <taxon>Rhabditida</taxon>
        <taxon>Rhabditina</taxon>
        <taxon>Diplogasteromorpha</taxon>
        <taxon>Diplogasteroidea</taxon>
        <taxon>Neodiplogasteridae</taxon>
        <taxon>Pristionchus</taxon>
    </lineage>
</organism>
<sequence length="77" mass="8519">PPHGSLPSAKRLLTTPNGRRSSCTTTCTPRCVSPRTSRSCRTLPRRDNASYRHGTFSKRNKSRFVASQSSCRPACSH</sequence>
<accession>A0AAV5VE49</accession>
<reference evidence="2" key="1">
    <citation type="submission" date="2023-10" db="EMBL/GenBank/DDBJ databases">
        <title>Genome assembly of Pristionchus species.</title>
        <authorList>
            <person name="Yoshida K."/>
            <person name="Sommer R.J."/>
        </authorList>
    </citation>
    <scope>NUCLEOTIDE SEQUENCE</scope>
    <source>
        <strain evidence="2">RS5133</strain>
    </source>
</reference>
<protein>
    <submittedName>
        <fullName evidence="2">Uncharacterized protein</fullName>
    </submittedName>
</protein>
<dbReference type="EMBL" id="BTSY01000003">
    <property type="protein sequence ID" value="GMT17704.1"/>
    <property type="molecule type" value="Genomic_DNA"/>
</dbReference>
<dbReference type="AlphaFoldDB" id="A0AAV5VE49"/>
<gene>
    <name evidence="2" type="ORF">PFISCL1PPCAC_9002</name>
</gene>
<evidence type="ECO:0000313" key="2">
    <source>
        <dbReference type="EMBL" id="GMT17704.1"/>
    </source>
</evidence>
<feature type="region of interest" description="Disordered" evidence="1">
    <location>
        <begin position="1"/>
        <end position="63"/>
    </location>
</feature>